<comment type="caution">
    <text evidence="27">The sequence shown here is derived from an EMBL/GenBank/DDBJ whole genome shotgun (WGS) entry which is preliminary data.</text>
</comment>
<evidence type="ECO:0000256" key="24">
    <source>
        <dbReference type="ARBA" id="ARBA00046221"/>
    </source>
</evidence>
<evidence type="ECO:0000313" key="28">
    <source>
        <dbReference type="Proteomes" id="UP000437017"/>
    </source>
</evidence>
<evidence type="ECO:0000256" key="14">
    <source>
        <dbReference type="ARBA" id="ARBA00023180"/>
    </source>
</evidence>
<keyword evidence="7 26" id="KW-0808">Transferase</keyword>
<gene>
    <name evidence="27" type="ORF">E2I00_012271</name>
</gene>
<dbReference type="GO" id="GO:0032580">
    <property type="term" value="C:Golgi cisterna membrane"/>
    <property type="evidence" value="ECO:0007669"/>
    <property type="project" value="UniProtKB-SubCell"/>
</dbReference>
<dbReference type="GO" id="GO:0008107">
    <property type="term" value="F:galactoside 2-alpha-L-fucosyltransferase activity"/>
    <property type="evidence" value="ECO:0007669"/>
    <property type="project" value="UniProtKB-EC"/>
</dbReference>
<keyword evidence="14 26" id="KW-0325">Glycoprotein</keyword>
<evidence type="ECO:0000313" key="27">
    <source>
        <dbReference type="EMBL" id="KAB0377663.1"/>
    </source>
</evidence>
<evidence type="ECO:0000256" key="7">
    <source>
        <dbReference type="ARBA" id="ARBA00022679"/>
    </source>
</evidence>
<dbReference type="PANTHER" id="PTHR11927">
    <property type="entry name" value="GALACTOSIDE 2-L-FUCOSYLTRANSFERASE"/>
    <property type="match status" value="1"/>
</dbReference>
<keyword evidence="13 26" id="KW-0472">Membrane</keyword>
<comment type="catalytic activity">
    <reaction evidence="16">
        <text>a neolactoside nLc4Cer + GDP-beta-L-fucose = a neolactoside IV(2)-alpha-Fuc-nLc4Cer + GDP + H(+)</text>
        <dbReference type="Rhea" id="RHEA:48800"/>
        <dbReference type="ChEBI" id="CHEBI:15378"/>
        <dbReference type="ChEBI" id="CHEBI:57273"/>
        <dbReference type="ChEBI" id="CHEBI:58189"/>
        <dbReference type="ChEBI" id="CHEBI:90376"/>
        <dbReference type="ChEBI" id="CHEBI:90803"/>
    </reaction>
    <physiologicalReaction direction="left-to-right" evidence="16">
        <dbReference type="Rhea" id="RHEA:48801"/>
    </physiologicalReaction>
</comment>
<evidence type="ECO:0000256" key="20">
    <source>
        <dbReference type="ARBA" id="ARBA00043736"/>
    </source>
</evidence>
<comment type="catalytic activity">
    <reaction evidence="23">
        <text>a ganglioside GA1 + GDP-beta-L-fucose = a ganglioside Fuc-GA1 + GDP + H(+)</text>
        <dbReference type="Rhea" id="RHEA:48320"/>
        <dbReference type="ChEBI" id="CHEBI:15378"/>
        <dbReference type="ChEBI" id="CHEBI:57273"/>
        <dbReference type="ChEBI" id="CHEBI:58189"/>
        <dbReference type="ChEBI" id="CHEBI:88069"/>
        <dbReference type="ChEBI" id="CHEBI:90262"/>
    </reaction>
    <physiologicalReaction direction="left-to-right" evidence="23">
        <dbReference type="Rhea" id="RHEA:48321"/>
    </physiologicalReaction>
</comment>
<keyword evidence="9 26" id="KW-0735">Signal-anchor</keyword>
<evidence type="ECO:0000256" key="4">
    <source>
        <dbReference type="ARBA" id="ARBA00004447"/>
    </source>
</evidence>
<keyword evidence="11 26" id="KW-0333">Golgi apparatus</keyword>
<comment type="subcellular location">
    <subcellularLocation>
        <location evidence="4 26">Golgi apparatus</location>
        <location evidence="4 26">Golgi stack membrane</location>
        <topology evidence="4 26">Single-pass type II membrane protein</topology>
    </subcellularLocation>
</comment>
<reference evidence="27 28" key="1">
    <citation type="journal article" date="2019" name="PLoS ONE">
        <title>Genomic analyses reveal an absence of contemporary introgressive admixture between fin whales and blue whales, despite known hybrids.</title>
        <authorList>
            <person name="Westbury M.V."/>
            <person name="Petersen B."/>
            <person name="Lorenzen E.D."/>
        </authorList>
    </citation>
    <scope>NUCLEOTIDE SEQUENCE [LARGE SCALE GENOMIC DNA]</scope>
    <source>
        <strain evidence="27">FinWhale-01</strain>
    </source>
</reference>
<evidence type="ECO:0000256" key="9">
    <source>
        <dbReference type="ARBA" id="ARBA00022968"/>
    </source>
</evidence>
<evidence type="ECO:0000256" key="11">
    <source>
        <dbReference type="ARBA" id="ARBA00023034"/>
    </source>
</evidence>
<evidence type="ECO:0000256" key="25">
    <source>
        <dbReference type="ARBA" id="ARBA00047716"/>
    </source>
</evidence>
<comment type="catalytic activity">
    <reaction evidence="25">
        <text>Lc4Cer + GDP-beta-L-fucose = alpha-L-fucosyl-(1-&gt;2)-beta-D-galactosyl-(1-&gt;3)-N-acetyl-beta-D-glucosaminyl-(1-&gt;3)-beta-D-galactosyl-(1-&gt;4)-beta-D-glucosyl-(1&lt;-&gt;1')-ceramide + GDP + H(+)</text>
        <dbReference type="Rhea" id="RHEA:48792"/>
        <dbReference type="ChEBI" id="CHEBI:15378"/>
        <dbReference type="ChEBI" id="CHEBI:57273"/>
        <dbReference type="ChEBI" id="CHEBI:58189"/>
        <dbReference type="ChEBI" id="CHEBI:90800"/>
        <dbReference type="ChEBI" id="CHEBI:90802"/>
    </reaction>
    <physiologicalReaction direction="left-to-right" evidence="25">
        <dbReference type="Rhea" id="RHEA:48793"/>
    </physiologicalReaction>
</comment>
<name>A0A643AUG8_BALPH</name>
<sequence length="380" mass="43283">MLSTQAPFFFPTAPFILFVFTASTVFHLQQKLAKIQPTRELQTLEPATKESPSSTQWSPQPKGMWTVNAIGRLGNQMGEYATLYALAKMNGRPAFIPPQMHSTLAPIFRITLPVLHHTTASRIPWQNYPLNDWMEERYRHIPGEYVRLTGYPCSWTFYHHLRAEILQEFTLHDHVREEAQNFLRGLQVNGSQPSTYVGVHVRRGDYIRVMPNVWKGVVADRGYLEQALDCTYVGVHVRRGDYVHVMPNVWKGVVADRRYLEQALDWFRARYRSPIFVVTSNGMAWCRENIEASRGDVVFAGNGIEGSPAKDFALLTQCNHTVMTIGTFGIWAAYLSGGETIYLANYTLPDSPFLKVFKPEAAFLPEWIGFAADLSPLLKH</sequence>
<comment type="catalytic activity">
    <reaction evidence="3">
        <text>a beta-D-Gal-(1-&gt;3)-beta-D-GlcNAc-(1-&gt;3)-beta-D-Gal-(1-&gt;4)-beta-D-Glc-(1&lt;-&gt;1')-Cer(d18:1(4E)) + GDP-beta-L-fucose = alpha-L-fucosyl-(1-&gt;2)- beta-D-galactosyl-(1-&gt;3)-N-acetyl-beta-D-glucosaminyl-(1-&gt;3)-beta-D-galactosyl-(1-&gt;4)-beta-D-glucosyl-(1&lt;-&gt;1')-N-acylsphing-4-enine + GDP + H(+)</text>
        <dbReference type="Rhea" id="RHEA:32175"/>
        <dbReference type="ChEBI" id="CHEBI:15378"/>
        <dbReference type="ChEBI" id="CHEBI:17292"/>
        <dbReference type="ChEBI" id="CHEBI:28743"/>
        <dbReference type="ChEBI" id="CHEBI:57273"/>
        <dbReference type="ChEBI" id="CHEBI:58189"/>
        <dbReference type="EC" id="2.4.1.69"/>
    </reaction>
    <physiologicalReaction direction="left-to-right" evidence="3">
        <dbReference type="Rhea" id="RHEA:32176"/>
    </physiologicalReaction>
</comment>
<evidence type="ECO:0000256" key="16">
    <source>
        <dbReference type="ARBA" id="ARBA00036050"/>
    </source>
</evidence>
<comment type="catalytic activity">
    <reaction evidence="2">
        <text>beta-D-galactosyl-(1-&gt;3)-N-acetyl-D-galactosamine + GDP-beta-L-fucose = alpha-L-fucosyl-(1-&gt;2)-beta-D-galactosyl-(1-&gt;3)-N-acetyl-D-galactosamine + GDP + H(+)</text>
        <dbReference type="Rhea" id="RHEA:62964"/>
        <dbReference type="ChEBI" id="CHEBI:15378"/>
        <dbReference type="ChEBI" id="CHEBI:57273"/>
        <dbReference type="ChEBI" id="CHEBI:58189"/>
        <dbReference type="ChEBI" id="CHEBI:84728"/>
        <dbReference type="ChEBI" id="CHEBI:546807"/>
    </reaction>
    <physiologicalReaction direction="left-to-right" evidence="2">
        <dbReference type="Rhea" id="RHEA:62965"/>
    </physiologicalReaction>
</comment>
<feature type="transmembrane region" description="Helical" evidence="26">
    <location>
        <begin position="6"/>
        <end position="28"/>
    </location>
</feature>
<evidence type="ECO:0000256" key="26">
    <source>
        <dbReference type="RuleBase" id="RU363129"/>
    </source>
</evidence>
<dbReference type="EC" id="2.4.1.-" evidence="26"/>
<evidence type="ECO:0000256" key="13">
    <source>
        <dbReference type="ARBA" id="ARBA00023136"/>
    </source>
</evidence>
<dbReference type="GO" id="GO:0005975">
    <property type="term" value="P:carbohydrate metabolic process"/>
    <property type="evidence" value="ECO:0007669"/>
    <property type="project" value="InterPro"/>
</dbReference>
<evidence type="ECO:0000256" key="19">
    <source>
        <dbReference type="ARBA" id="ARBA00043729"/>
    </source>
</evidence>
<comment type="catalytic activity">
    <reaction evidence="21">
        <text>a globoside GalGb4Cer (d18:1(4E)) + GDP-beta-L-fucose = a globoside Globo-H (d18:1(4E)) + GDP + H(+)</text>
        <dbReference type="Rhea" id="RHEA:42044"/>
        <dbReference type="ChEBI" id="CHEBI:15378"/>
        <dbReference type="ChEBI" id="CHEBI:57273"/>
        <dbReference type="ChEBI" id="CHEBI:58189"/>
        <dbReference type="ChEBI" id="CHEBI:62571"/>
        <dbReference type="ChEBI" id="CHEBI:62649"/>
    </reaction>
    <physiologicalReaction direction="left-to-right" evidence="21">
        <dbReference type="Rhea" id="RHEA:42045"/>
    </physiologicalReaction>
</comment>
<evidence type="ECO:0000256" key="1">
    <source>
        <dbReference type="ARBA" id="ARBA00000336"/>
    </source>
</evidence>
<evidence type="ECO:0000256" key="21">
    <source>
        <dbReference type="ARBA" id="ARBA00043755"/>
    </source>
</evidence>
<comment type="catalytic activity">
    <reaction evidence="20">
        <text>a ganglioside GD1b + GDP-beta-L-fucose = a ganglioside Fuc-GD1b + GDP + H(+)</text>
        <dbReference type="Rhea" id="RHEA:48324"/>
        <dbReference type="ChEBI" id="CHEBI:15378"/>
        <dbReference type="ChEBI" id="CHEBI:57273"/>
        <dbReference type="ChEBI" id="CHEBI:58189"/>
        <dbReference type="ChEBI" id="CHEBI:82939"/>
        <dbReference type="ChEBI" id="CHEBI:90265"/>
    </reaction>
    <physiologicalReaction direction="left-to-right" evidence="20">
        <dbReference type="Rhea" id="RHEA:48325"/>
    </physiologicalReaction>
</comment>
<evidence type="ECO:0000256" key="23">
    <source>
        <dbReference type="ARBA" id="ARBA00043835"/>
    </source>
</evidence>
<comment type="catalytic activity">
    <reaction evidence="1">
        <text>a neolactoside nLc4Cer(d18:1(4E)) + GDP-beta-L-fucose = a neolactoside IV(2)-alpha-Fuc-nLc4Cer(d18:1(4E)) + GDP + H(+)</text>
        <dbReference type="Rhea" id="RHEA:48304"/>
        <dbReference type="ChEBI" id="CHEBI:15378"/>
        <dbReference type="ChEBI" id="CHEBI:17006"/>
        <dbReference type="ChEBI" id="CHEBI:28691"/>
        <dbReference type="ChEBI" id="CHEBI:57273"/>
        <dbReference type="ChEBI" id="CHEBI:58189"/>
    </reaction>
    <physiologicalReaction direction="left-to-right" evidence="1">
        <dbReference type="Rhea" id="RHEA:48305"/>
    </physiologicalReaction>
</comment>
<comment type="catalytic activity">
    <reaction evidence="15">
        <text>a lactoside III(4)-a-Fuc-Lc4Cer + GDP-beta-L-fucose = a lactoside IV(2),III(4)-a-[Fuc]2-Lc4Cer + GDP + H(+)</text>
        <dbReference type="Rhea" id="RHEA:62616"/>
        <dbReference type="ChEBI" id="CHEBI:15378"/>
        <dbReference type="ChEBI" id="CHEBI:57273"/>
        <dbReference type="ChEBI" id="CHEBI:58189"/>
        <dbReference type="ChEBI" id="CHEBI:90811"/>
        <dbReference type="ChEBI" id="CHEBI:142612"/>
    </reaction>
    <physiologicalReaction direction="left-to-right" evidence="15">
        <dbReference type="Rhea" id="RHEA:62617"/>
    </physiologicalReaction>
</comment>
<comment type="similarity">
    <text evidence="26">Belongs to the glycosyltransferase 11 family.</text>
</comment>
<comment type="pathway">
    <text evidence="5 26">Protein modification; protein glycosylation.</text>
</comment>
<dbReference type="AlphaFoldDB" id="A0A643AUG8"/>
<dbReference type="GO" id="GO:0006629">
    <property type="term" value="P:lipid metabolic process"/>
    <property type="evidence" value="ECO:0007669"/>
    <property type="project" value="UniProtKB-KW"/>
</dbReference>
<comment type="catalytic activity">
    <reaction evidence="22">
        <text>a ganglioside GM1 (d18:1(4E)) + GDP-beta-L-fucose = a ganglioside Fuc-GM1 (d18:1(4E)) + GDP + H(+)</text>
        <dbReference type="Rhea" id="RHEA:42040"/>
        <dbReference type="ChEBI" id="CHEBI:15378"/>
        <dbReference type="ChEBI" id="CHEBI:57273"/>
        <dbReference type="ChEBI" id="CHEBI:58189"/>
        <dbReference type="ChEBI" id="CHEBI:77709"/>
        <dbReference type="ChEBI" id="CHEBI:78607"/>
    </reaction>
    <physiologicalReaction direction="left-to-right" evidence="22">
        <dbReference type="Rhea" id="RHEA:42041"/>
    </physiologicalReaction>
</comment>
<organism evidence="27 28">
    <name type="scientific">Balaenoptera physalus</name>
    <name type="common">Fin whale</name>
    <name type="synonym">Balaena physalus</name>
    <dbReference type="NCBI Taxonomy" id="9770"/>
    <lineage>
        <taxon>Eukaryota</taxon>
        <taxon>Metazoa</taxon>
        <taxon>Chordata</taxon>
        <taxon>Craniata</taxon>
        <taxon>Vertebrata</taxon>
        <taxon>Euteleostomi</taxon>
        <taxon>Mammalia</taxon>
        <taxon>Eutheria</taxon>
        <taxon>Laurasiatheria</taxon>
        <taxon>Artiodactyla</taxon>
        <taxon>Whippomorpha</taxon>
        <taxon>Cetacea</taxon>
        <taxon>Mysticeti</taxon>
        <taxon>Balaenopteridae</taxon>
        <taxon>Balaenoptera</taxon>
    </lineage>
</organism>
<dbReference type="InterPro" id="IPR002516">
    <property type="entry name" value="Glyco_trans_11"/>
</dbReference>
<evidence type="ECO:0000256" key="8">
    <source>
        <dbReference type="ARBA" id="ARBA00022692"/>
    </source>
</evidence>
<evidence type="ECO:0000256" key="12">
    <source>
        <dbReference type="ARBA" id="ARBA00023098"/>
    </source>
</evidence>
<dbReference type="Pfam" id="PF01531">
    <property type="entry name" value="Glyco_transf_11"/>
    <property type="match status" value="2"/>
</dbReference>
<evidence type="ECO:0000256" key="22">
    <source>
        <dbReference type="ARBA" id="ARBA00043824"/>
    </source>
</evidence>
<evidence type="ECO:0000256" key="2">
    <source>
        <dbReference type="ARBA" id="ARBA00000758"/>
    </source>
</evidence>
<protein>
    <recommendedName>
        <fullName evidence="26">L-Fucosyltransferase</fullName>
        <ecNumber evidence="26">2.4.1.-</ecNumber>
    </recommendedName>
</protein>
<keyword evidence="28" id="KW-1185">Reference proteome</keyword>
<keyword evidence="8 26" id="KW-0812">Transmembrane</keyword>
<dbReference type="UniPathway" id="UPA00378"/>
<comment type="catalytic activity">
    <reaction evidence="19">
        <text>a ganglioside GM1 + GDP-beta-L-fucose = a ganglioside Fuc-GM1 + GDP + H(+)</text>
        <dbReference type="Rhea" id="RHEA:48292"/>
        <dbReference type="ChEBI" id="CHEBI:15378"/>
        <dbReference type="ChEBI" id="CHEBI:57273"/>
        <dbReference type="ChEBI" id="CHEBI:58189"/>
        <dbReference type="ChEBI" id="CHEBI:82639"/>
        <dbReference type="ChEBI" id="CHEBI:90189"/>
    </reaction>
    <physiologicalReaction direction="left-to-right" evidence="19">
        <dbReference type="Rhea" id="RHEA:48293"/>
    </physiologicalReaction>
</comment>
<evidence type="ECO:0000256" key="15">
    <source>
        <dbReference type="ARBA" id="ARBA00035996"/>
    </source>
</evidence>
<evidence type="ECO:0000256" key="18">
    <source>
        <dbReference type="ARBA" id="ARBA00036966"/>
    </source>
</evidence>
<comment type="function">
    <text evidence="24">Catalyzes the transfer of L-fucose, from a guanosine diphosphate-beta-L-fucose, to the terminal galactose on both O- and N-linked glycans chains of cell surface glycoproteins and glycolipids and the resulting epitope regulates several processes such as cell-cell interaction including host-microbe interaction, cell surface expression and cell proliferation. Preferentially fucosylates gangliosides GA1 and GM1 in the antrum, cecum and colon and in the female reproductive organs. Fucosylated host glycoproteins or glycolipids mediate interaction with intestinal microbiota influencing its composition. Creates a soluble precursor oligosaccharide FuC-alpha ((1,2)Galbeta-) called the H antigen which is an essential substrate for the final step in the soluble ABO blood group antigen synthesis pathway.</text>
</comment>
<evidence type="ECO:0000256" key="5">
    <source>
        <dbReference type="ARBA" id="ARBA00004922"/>
    </source>
</evidence>
<dbReference type="Proteomes" id="UP000437017">
    <property type="component" value="Unassembled WGS sequence"/>
</dbReference>
<keyword evidence="12" id="KW-0443">Lipid metabolism</keyword>
<comment type="catalytic activity">
    <reaction evidence="17">
        <text>a beta-D-galactosyl-(1-&gt;4)-N-acetyl-beta-D-glucosaminyl derivative + GDP-beta-L-fucose = an alpha-L-Fuc-(1-&gt;2)-beta-D-Gal-(1-&gt;4)-beta-D-GlcNAc derivative + GDP + H(+)</text>
        <dbReference type="Rhea" id="RHEA:50668"/>
        <dbReference type="ChEBI" id="CHEBI:15378"/>
        <dbReference type="ChEBI" id="CHEBI:57273"/>
        <dbReference type="ChEBI" id="CHEBI:58189"/>
        <dbReference type="ChEBI" id="CHEBI:133507"/>
        <dbReference type="ChEBI" id="CHEBI:133510"/>
        <dbReference type="EC" id="2.4.1.344"/>
    </reaction>
    <physiologicalReaction direction="left-to-right" evidence="17">
        <dbReference type="Rhea" id="RHEA:50669"/>
    </physiologicalReaction>
</comment>
<dbReference type="EMBL" id="SGJD01030425">
    <property type="protein sequence ID" value="KAB0377663.1"/>
    <property type="molecule type" value="Genomic_DNA"/>
</dbReference>
<proteinExistence type="inferred from homology"/>
<dbReference type="PANTHER" id="PTHR11927:SF2">
    <property type="entry name" value="GALACTOSIDE ALPHA-(1,2)-FUCOSYLTRANSFERASE 2"/>
    <property type="match status" value="1"/>
</dbReference>
<evidence type="ECO:0000256" key="3">
    <source>
        <dbReference type="ARBA" id="ARBA00001422"/>
    </source>
</evidence>
<evidence type="ECO:0000256" key="17">
    <source>
        <dbReference type="ARBA" id="ARBA00036799"/>
    </source>
</evidence>
<evidence type="ECO:0000256" key="10">
    <source>
        <dbReference type="ARBA" id="ARBA00022989"/>
    </source>
</evidence>
<dbReference type="CDD" id="cd11301">
    <property type="entry name" value="Fut1_Fut2_like"/>
    <property type="match status" value="1"/>
</dbReference>
<dbReference type="OrthoDB" id="3226at2759"/>
<keyword evidence="10 26" id="KW-1133">Transmembrane helix</keyword>
<comment type="catalytic activity">
    <reaction evidence="18">
        <text>a beta-D-galactosyl-(1-&gt;3)-N-acetyl-beta-D-glucosaminyl derivative + GDP-beta-L-fucose = an alpha-L-Fuc-(1-&gt;2)-beta-D-Gal-(1-&gt;3)-beta-D-GlcNAc derivative + GDP + H(+)</text>
        <dbReference type="Rhea" id="RHEA:50664"/>
        <dbReference type="ChEBI" id="CHEBI:15378"/>
        <dbReference type="ChEBI" id="CHEBI:57273"/>
        <dbReference type="ChEBI" id="CHEBI:58189"/>
        <dbReference type="ChEBI" id="CHEBI:133506"/>
        <dbReference type="ChEBI" id="CHEBI:133509"/>
        <dbReference type="EC" id="2.4.1.69"/>
    </reaction>
    <physiologicalReaction direction="left-to-right" evidence="18">
        <dbReference type="Rhea" id="RHEA:50665"/>
    </physiologicalReaction>
</comment>
<accession>A0A643AUG8</accession>
<keyword evidence="6 26" id="KW-0328">Glycosyltransferase</keyword>
<evidence type="ECO:0000256" key="6">
    <source>
        <dbReference type="ARBA" id="ARBA00022676"/>
    </source>
</evidence>